<gene>
    <name evidence="3" type="ORF">PgNI_07429</name>
</gene>
<reference evidence="3" key="3">
    <citation type="submission" date="2025-08" db="UniProtKB">
        <authorList>
            <consortium name="RefSeq"/>
        </authorList>
    </citation>
    <scope>IDENTIFICATION</scope>
    <source>
        <strain evidence="3">NI907</strain>
    </source>
</reference>
<reference evidence="3" key="2">
    <citation type="submission" date="2019-10" db="EMBL/GenBank/DDBJ databases">
        <authorList>
            <consortium name="NCBI Genome Project"/>
        </authorList>
    </citation>
    <scope>NUCLEOTIDE SEQUENCE</scope>
    <source>
        <strain evidence="3">NI907</strain>
    </source>
</reference>
<dbReference type="AlphaFoldDB" id="A0A6P8B1N9"/>
<dbReference type="Proteomes" id="UP000515153">
    <property type="component" value="Unplaced"/>
</dbReference>
<evidence type="ECO:0000256" key="1">
    <source>
        <dbReference type="SAM" id="MobiDB-lite"/>
    </source>
</evidence>
<evidence type="ECO:0000313" key="2">
    <source>
        <dbReference type="Proteomes" id="UP000515153"/>
    </source>
</evidence>
<dbReference type="RefSeq" id="XP_030981065.1">
    <property type="nucleotide sequence ID" value="XM_031127441.1"/>
</dbReference>
<proteinExistence type="predicted"/>
<keyword evidence="2" id="KW-1185">Reference proteome</keyword>
<name>A0A6P8B1N9_PYRGI</name>
<dbReference type="GeneID" id="41962350"/>
<reference evidence="3" key="1">
    <citation type="journal article" date="2019" name="Mol. Biol. Evol.">
        <title>Blast fungal genomes show frequent chromosomal changes, gene gains and losses, and effector gene turnover.</title>
        <authorList>
            <person name="Gomez Luciano L.B."/>
            <person name="Jason Tsai I."/>
            <person name="Chuma I."/>
            <person name="Tosa Y."/>
            <person name="Chen Y.H."/>
            <person name="Li J.Y."/>
            <person name="Li M.Y."/>
            <person name="Jade Lu M.Y."/>
            <person name="Nakayashiki H."/>
            <person name="Li W.H."/>
        </authorList>
    </citation>
    <scope>NUCLEOTIDE SEQUENCE</scope>
    <source>
        <strain evidence="3">NI907</strain>
    </source>
</reference>
<feature type="region of interest" description="Disordered" evidence="1">
    <location>
        <begin position="61"/>
        <end position="80"/>
    </location>
</feature>
<sequence length="80" mass="9151">MLILTSGFDPTNFLDDPGGLFGFRQASHLPQLFLREIHRKPEKLLQDEAKNLNVVDSCLEYNPNRSPRQPHGNWLATGYD</sequence>
<accession>A0A6P8B1N9</accession>
<organism evidence="2 3">
    <name type="scientific">Pyricularia grisea</name>
    <name type="common">Crabgrass-specific blast fungus</name>
    <name type="synonym">Magnaporthe grisea</name>
    <dbReference type="NCBI Taxonomy" id="148305"/>
    <lineage>
        <taxon>Eukaryota</taxon>
        <taxon>Fungi</taxon>
        <taxon>Dikarya</taxon>
        <taxon>Ascomycota</taxon>
        <taxon>Pezizomycotina</taxon>
        <taxon>Sordariomycetes</taxon>
        <taxon>Sordariomycetidae</taxon>
        <taxon>Magnaporthales</taxon>
        <taxon>Pyriculariaceae</taxon>
        <taxon>Pyricularia</taxon>
    </lineage>
</organism>
<protein>
    <submittedName>
        <fullName evidence="3">Uncharacterized protein</fullName>
    </submittedName>
</protein>
<dbReference type="KEGG" id="pgri:PgNI_07429"/>
<evidence type="ECO:0000313" key="3">
    <source>
        <dbReference type="RefSeq" id="XP_030981065.1"/>
    </source>
</evidence>